<protein>
    <submittedName>
        <fullName evidence="2">Uncharacterized protein</fullName>
    </submittedName>
</protein>
<dbReference type="Proteomes" id="UP000756921">
    <property type="component" value="Unassembled WGS sequence"/>
</dbReference>
<keyword evidence="1" id="KW-1133">Transmembrane helix</keyword>
<reference evidence="2" key="1">
    <citation type="journal article" date="2020" name="Mol. Plant Microbe Interact.">
        <title>Genome Sequence of the Biocontrol Agent Coniothyrium minitans strain Conio (IMI 134523).</title>
        <authorList>
            <person name="Patel D."/>
            <person name="Shittu T.A."/>
            <person name="Baroncelli R."/>
            <person name="Muthumeenakshi S."/>
            <person name="Osborne T.H."/>
            <person name="Janganan T.K."/>
            <person name="Sreenivasaprasad S."/>
        </authorList>
    </citation>
    <scope>NUCLEOTIDE SEQUENCE</scope>
    <source>
        <strain evidence="2">Conio</strain>
    </source>
</reference>
<accession>A0A9P6GBA0</accession>
<feature type="transmembrane region" description="Helical" evidence="1">
    <location>
        <begin position="12"/>
        <end position="34"/>
    </location>
</feature>
<evidence type="ECO:0000313" key="3">
    <source>
        <dbReference type="Proteomes" id="UP000756921"/>
    </source>
</evidence>
<evidence type="ECO:0000313" key="2">
    <source>
        <dbReference type="EMBL" id="KAF9732501.1"/>
    </source>
</evidence>
<feature type="transmembrane region" description="Helical" evidence="1">
    <location>
        <begin position="40"/>
        <end position="59"/>
    </location>
</feature>
<gene>
    <name evidence="2" type="ORF">PMIN01_09359</name>
</gene>
<keyword evidence="1" id="KW-0472">Membrane</keyword>
<name>A0A9P6GBA0_9PLEO</name>
<dbReference type="AlphaFoldDB" id="A0A9P6GBA0"/>
<organism evidence="2 3">
    <name type="scientific">Paraphaeosphaeria minitans</name>
    <dbReference type="NCBI Taxonomy" id="565426"/>
    <lineage>
        <taxon>Eukaryota</taxon>
        <taxon>Fungi</taxon>
        <taxon>Dikarya</taxon>
        <taxon>Ascomycota</taxon>
        <taxon>Pezizomycotina</taxon>
        <taxon>Dothideomycetes</taxon>
        <taxon>Pleosporomycetidae</taxon>
        <taxon>Pleosporales</taxon>
        <taxon>Massarineae</taxon>
        <taxon>Didymosphaeriaceae</taxon>
        <taxon>Paraphaeosphaeria</taxon>
    </lineage>
</organism>
<dbReference type="OrthoDB" id="419711at2759"/>
<proteinExistence type="predicted"/>
<sequence length="70" mass="7946">MKWGWPAGRFEQWINISVHGLNSVLAIIEIVLPATEPQPWNHLSAVLLVLSLYLGLAHLTRDTQGFYAYE</sequence>
<dbReference type="EMBL" id="WJXW01000010">
    <property type="protein sequence ID" value="KAF9732501.1"/>
    <property type="molecule type" value="Genomic_DNA"/>
</dbReference>
<comment type="caution">
    <text evidence="2">The sequence shown here is derived from an EMBL/GenBank/DDBJ whole genome shotgun (WGS) entry which is preliminary data.</text>
</comment>
<evidence type="ECO:0000256" key="1">
    <source>
        <dbReference type="SAM" id="Phobius"/>
    </source>
</evidence>
<keyword evidence="1" id="KW-0812">Transmembrane</keyword>
<keyword evidence="3" id="KW-1185">Reference proteome</keyword>